<name>Q7ULR4_RHOBA</name>
<dbReference type="AlphaFoldDB" id="Q7ULR4"/>
<proteinExistence type="predicted"/>
<dbReference type="STRING" id="243090.RB9342"/>
<dbReference type="InParanoid" id="Q7ULR4"/>
<dbReference type="HOGENOM" id="CLU_2652060_0_0_0"/>
<evidence type="ECO:0000256" key="1">
    <source>
        <dbReference type="SAM" id="MobiDB-lite"/>
    </source>
</evidence>
<dbReference type="EMBL" id="BX294149">
    <property type="protein sequence ID" value="CAD76205.1"/>
    <property type="molecule type" value="Genomic_DNA"/>
</dbReference>
<accession>Q7ULR4</accession>
<reference evidence="2 3" key="1">
    <citation type="journal article" date="2003" name="Proc. Natl. Acad. Sci. U.S.A.">
        <title>Complete genome sequence of the marine planctomycete Pirellula sp. strain 1.</title>
        <authorList>
            <person name="Gloeckner F.O."/>
            <person name="Kube M."/>
            <person name="Bauer M."/>
            <person name="Teeling H."/>
            <person name="Lombardot T."/>
            <person name="Ludwig W."/>
            <person name="Gade D."/>
            <person name="Beck A."/>
            <person name="Borzym K."/>
            <person name="Heitmann K."/>
            <person name="Rabus R."/>
            <person name="Schlesner H."/>
            <person name="Amann R."/>
            <person name="Reinhardt R."/>
        </authorList>
    </citation>
    <scope>NUCLEOTIDE SEQUENCE [LARGE SCALE GENOMIC DNA]</scope>
    <source>
        <strain evidence="3">DSM 10527 / NCIMB 13988 / SH1</strain>
    </source>
</reference>
<dbReference type="Proteomes" id="UP000001025">
    <property type="component" value="Chromosome"/>
</dbReference>
<organism evidence="2 3">
    <name type="scientific">Rhodopirellula baltica (strain DSM 10527 / NCIMB 13988 / SH1)</name>
    <dbReference type="NCBI Taxonomy" id="243090"/>
    <lineage>
        <taxon>Bacteria</taxon>
        <taxon>Pseudomonadati</taxon>
        <taxon>Planctomycetota</taxon>
        <taxon>Planctomycetia</taxon>
        <taxon>Pirellulales</taxon>
        <taxon>Pirellulaceae</taxon>
        <taxon>Rhodopirellula</taxon>
    </lineage>
</organism>
<protein>
    <submittedName>
        <fullName evidence="2">Uncharacterized protein</fullName>
    </submittedName>
</protein>
<feature type="compositionally biased region" description="Polar residues" evidence="1">
    <location>
        <begin position="1"/>
        <end position="11"/>
    </location>
</feature>
<dbReference type="EnsemblBacteria" id="CAD76205">
    <property type="protein sequence ID" value="CAD76205"/>
    <property type="gene ID" value="RB9342"/>
</dbReference>
<feature type="region of interest" description="Disordered" evidence="1">
    <location>
        <begin position="1"/>
        <end position="26"/>
    </location>
</feature>
<dbReference type="KEGG" id="rba:RB9342"/>
<evidence type="ECO:0000313" key="3">
    <source>
        <dbReference type="Proteomes" id="UP000001025"/>
    </source>
</evidence>
<keyword evidence="3" id="KW-1185">Reference proteome</keyword>
<sequence>MLTRRQASTERSTGKGDSPCGSSETGRFIEHFNLRRNKTKRMRKTPIHPRNVSRKCFTKEFPCCRAYHQKGESRNG</sequence>
<gene>
    <name evidence="2" type="ordered locus">RB9342</name>
</gene>
<evidence type="ECO:0000313" key="2">
    <source>
        <dbReference type="EMBL" id="CAD76205.1"/>
    </source>
</evidence>